<proteinExistence type="predicted"/>
<evidence type="ECO:0000313" key="1">
    <source>
        <dbReference type="EMBL" id="MBW88441.1"/>
    </source>
</evidence>
<dbReference type="EMBL" id="GGEC01007958">
    <property type="protein sequence ID" value="MBW88441.1"/>
    <property type="molecule type" value="Transcribed_RNA"/>
</dbReference>
<name>A0A2P2J4M4_RHIMU</name>
<accession>A0A2P2J4M4</accession>
<dbReference type="AlphaFoldDB" id="A0A2P2J4M4"/>
<sequence>MAPLEKIGGVLSSGNSNSVTRIGMDISVGLCLLHPPVSEEKIVSSRPPKHTSELV</sequence>
<protein>
    <submittedName>
        <fullName evidence="1">Uncharacterized protein</fullName>
    </submittedName>
</protein>
<reference evidence="1" key="1">
    <citation type="submission" date="2018-02" db="EMBL/GenBank/DDBJ databases">
        <title>Rhizophora mucronata_Transcriptome.</title>
        <authorList>
            <person name="Meera S.P."/>
            <person name="Sreeshan A."/>
            <person name="Augustine A."/>
        </authorList>
    </citation>
    <scope>NUCLEOTIDE SEQUENCE</scope>
    <source>
        <tissue evidence="1">Leaf</tissue>
    </source>
</reference>
<organism evidence="1">
    <name type="scientific">Rhizophora mucronata</name>
    <name type="common">Asiatic mangrove</name>
    <dbReference type="NCBI Taxonomy" id="61149"/>
    <lineage>
        <taxon>Eukaryota</taxon>
        <taxon>Viridiplantae</taxon>
        <taxon>Streptophyta</taxon>
        <taxon>Embryophyta</taxon>
        <taxon>Tracheophyta</taxon>
        <taxon>Spermatophyta</taxon>
        <taxon>Magnoliopsida</taxon>
        <taxon>eudicotyledons</taxon>
        <taxon>Gunneridae</taxon>
        <taxon>Pentapetalae</taxon>
        <taxon>rosids</taxon>
        <taxon>fabids</taxon>
        <taxon>Malpighiales</taxon>
        <taxon>Rhizophoraceae</taxon>
        <taxon>Rhizophora</taxon>
    </lineage>
</organism>